<accession>A0A182TCM2</accession>
<feature type="compositionally biased region" description="Low complexity" evidence="1">
    <location>
        <begin position="688"/>
        <end position="702"/>
    </location>
</feature>
<dbReference type="PANTHER" id="PTHR45975">
    <property type="entry name" value="NUCLEOSOME-REMODELING FACTOR SUBUNIT BPTF"/>
    <property type="match status" value="1"/>
</dbReference>
<feature type="region of interest" description="Disordered" evidence="1">
    <location>
        <begin position="657"/>
        <end position="750"/>
    </location>
</feature>
<organism evidence="2 3">
    <name type="scientific">Anopheles maculatus</name>
    <dbReference type="NCBI Taxonomy" id="74869"/>
    <lineage>
        <taxon>Eukaryota</taxon>
        <taxon>Metazoa</taxon>
        <taxon>Ecdysozoa</taxon>
        <taxon>Arthropoda</taxon>
        <taxon>Hexapoda</taxon>
        <taxon>Insecta</taxon>
        <taxon>Pterygota</taxon>
        <taxon>Neoptera</taxon>
        <taxon>Endopterygota</taxon>
        <taxon>Diptera</taxon>
        <taxon>Nematocera</taxon>
        <taxon>Culicoidea</taxon>
        <taxon>Culicidae</taxon>
        <taxon>Anophelinae</taxon>
        <taxon>Anopheles</taxon>
        <taxon>Anopheles maculatus group</taxon>
    </lineage>
</organism>
<dbReference type="VEuPathDB" id="VectorBase:AMAM024178"/>
<protein>
    <submittedName>
        <fullName evidence="2">Uncharacterized protein</fullName>
    </submittedName>
</protein>
<dbReference type="Proteomes" id="UP000075901">
    <property type="component" value="Unassembled WGS sequence"/>
</dbReference>
<evidence type="ECO:0000313" key="2">
    <source>
        <dbReference type="EnsemblMetazoa" id="AMAM024178-PA"/>
    </source>
</evidence>
<name>A0A182TCM2_9DIPT</name>
<proteinExistence type="predicted"/>
<keyword evidence="3" id="KW-1185">Reference proteome</keyword>
<sequence length="750" mass="84180">MENGHKNYVNQYAVHPIALNKPQRNEERDKKRHLSHKFSLTPVSEFKWLGGGLYATQQQIITTIRQTLLALEQAIVTPFMHHNWNRLRKVWINAIGVCTTPNEFARALCMFQTCLRGVVFASVWHEQLGHTKMYRITLAEREEKKKLEKREKRERDDEEERNRTAVNFVKYSLGLKHQVWKQKGEEYRIHGQWDWVWMGTGRRRKQTAGRTTNEAAHIVLPVLVPETHERKVQKLDWRSYEAFVNSRRPTQAGRKPVAVDFLTDIDSLNDKLLQKINQIETFEVPQHYSTEIDVSRALSTPQGRILYPKVGRKCPLLEGLLQRRLNLRDAEEQRIKLAKERQDEGLGEEPAVVSKADSAPSNTTVITVRVLPPSECIEKQLQRIVNSRATQAGQVGTVTIKPHVTAYQQHLRNRQYRERLQALVNQAQELRVRYHYANRAAARNPCYSISCSTASSPTTTSGCCYSSLCRQRVALRAKLFALLKQMQLMEIQHNSAVQSVAGGVTGAANASKSILEQKLTEAKKESFENLLTNFSVNLFKSLNDDLERSKRTLAEYDEALLAKLTANVAPKQESAGVTVKQETLDEVTGAADGPPATIMDCDDVVKEEVVCSSEDSALDSTNTAALLDVTTTPMIEDAKPPMDVVEDDVVGDISGVTPLNENSNSNSLSSEVSVGDGTRVTRGRGRSSRLAATKASEEANAAVVPKEHSAAATPPKPKEELGLAEGSKLELMVPRRPNRRFALPSRSTKK</sequence>
<dbReference type="EnsemblMetazoa" id="AMAM024178-RA">
    <property type="protein sequence ID" value="AMAM024178-PA"/>
    <property type="gene ID" value="AMAM024178"/>
</dbReference>
<dbReference type="PANTHER" id="PTHR45975:SF2">
    <property type="entry name" value="NUCLEOSOME-REMODELING FACTOR SUBUNIT BPTF"/>
    <property type="match status" value="1"/>
</dbReference>
<reference evidence="2" key="2">
    <citation type="submission" date="2020-05" db="UniProtKB">
        <authorList>
            <consortium name="EnsemblMetazoa"/>
        </authorList>
    </citation>
    <scope>IDENTIFICATION</scope>
    <source>
        <strain evidence="2">maculatus3</strain>
    </source>
</reference>
<evidence type="ECO:0000256" key="1">
    <source>
        <dbReference type="SAM" id="MobiDB-lite"/>
    </source>
</evidence>
<dbReference type="GO" id="GO:0006357">
    <property type="term" value="P:regulation of transcription by RNA polymerase II"/>
    <property type="evidence" value="ECO:0007669"/>
    <property type="project" value="InterPro"/>
</dbReference>
<feature type="compositionally biased region" description="Low complexity" evidence="1">
    <location>
        <begin position="659"/>
        <end position="680"/>
    </location>
</feature>
<dbReference type="GO" id="GO:0016589">
    <property type="term" value="C:NURF complex"/>
    <property type="evidence" value="ECO:0007669"/>
    <property type="project" value="InterPro"/>
</dbReference>
<dbReference type="GO" id="GO:0000978">
    <property type="term" value="F:RNA polymerase II cis-regulatory region sequence-specific DNA binding"/>
    <property type="evidence" value="ECO:0007669"/>
    <property type="project" value="TreeGrafter"/>
</dbReference>
<dbReference type="AlphaFoldDB" id="A0A182TCM2"/>
<reference evidence="3" key="1">
    <citation type="submission" date="2013-09" db="EMBL/GenBank/DDBJ databases">
        <title>The Genome Sequence of Anopheles maculatus species B.</title>
        <authorList>
            <consortium name="The Broad Institute Genomics Platform"/>
            <person name="Neafsey D.E."/>
            <person name="Besansky N."/>
            <person name="Howell P."/>
            <person name="Walton C."/>
            <person name="Young S.K."/>
            <person name="Zeng Q."/>
            <person name="Gargeya S."/>
            <person name="Fitzgerald M."/>
            <person name="Haas B."/>
            <person name="Abouelleil A."/>
            <person name="Allen A.W."/>
            <person name="Alvarado L."/>
            <person name="Arachchi H.M."/>
            <person name="Berlin A.M."/>
            <person name="Chapman S.B."/>
            <person name="Gainer-Dewar J."/>
            <person name="Goldberg J."/>
            <person name="Griggs A."/>
            <person name="Gujja S."/>
            <person name="Hansen M."/>
            <person name="Howarth C."/>
            <person name="Imamovic A."/>
            <person name="Ireland A."/>
            <person name="Larimer J."/>
            <person name="McCowan C."/>
            <person name="Murphy C."/>
            <person name="Pearson M."/>
            <person name="Poon T.W."/>
            <person name="Priest M."/>
            <person name="Roberts A."/>
            <person name="Saif S."/>
            <person name="Shea T."/>
            <person name="Sisk P."/>
            <person name="Sykes S."/>
            <person name="Wortman J."/>
            <person name="Nusbaum C."/>
            <person name="Birren B."/>
        </authorList>
    </citation>
    <scope>NUCLEOTIDE SEQUENCE [LARGE SCALE GENOMIC DNA]</scope>
    <source>
        <strain evidence="3">maculatus3</strain>
    </source>
</reference>
<evidence type="ECO:0000313" key="3">
    <source>
        <dbReference type="Proteomes" id="UP000075901"/>
    </source>
</evidence>
<dbReference type="InterPro" id="IPR038028">
    <property type="entry name" value="BPTF"/>
</dbReference>